<dbReference type="EMBL" id="VRYZ01000007">
    <property type="protein sequence ID" value="TXS90117.1"/>
    <property type="molecule type" value="Genomic_DNA"/>
</dbReference>
<comment type="caution">
    <text evidence="2">The sequence shown here is derived from an EMBL/GenBank/DDBJ whole genome shotgun (WGS) entry which is preliminary data.</text>
</comment>
<dbReference type="SMART" id="SM00855">
    <property type="entry name" value="PGAM"/>
    <property type="match status" value="1"/>
</dbReference>
<dbReference type="InterPro" id="IPR013078">
    <property type="entry name" value="His_Pase_superF_clade-1"/>
</dbReference>
<dbReference type="AlphaFoldDB" id="A0A5C8ZRI6"/>
<evidence type="ECO:0000313" key="3">
    <source>
        <dbReference type="Proteomes" id="UP000321933"/>
    </source>
</evidence>
<dbReference type="InterPro" id="IPR029033">
    <property type="entry name" value="His_PPase_superfam"/>
</dbReference>
<dbReference type="OrthoDB" id="280692at2"/>
<dbReference type="GO" id="GO:0016787">
    <property type="term" value="F:hydrolase activity"/>
    <property type="evidence" value="ECO:0007669"/>
    <property type="project" value="UniProtKB-KW"/>
</dbReference>
<proteinExistence type="predicted"/>
<gene>
    <name evidence="2" type="ORF">FVW59_16095</name>
</gene>
<reference evidence="2 3" key="1">
    <citation type="submission" date="2019-08" db="EMBL/GenBank/DDBJ databases">
        <title>Parahaliea maris sp. nov., isolated from the surface seawater.</title>
        <authorList>
            <person name="Liu Y."/>
        </authorList>
    </citation>
    <scope>NUCLEOTIDE SEQUENCE [LARGE SCALE GENOMIC DNA]</scope>
    <source>
        <strain evidence="2 3">S2-26</strain>
    </source>
</reference>
<keyword evidence="3" id="KW-1185">Reference proteome</keyword>
<sequence length="235" mass="26133">MATLYLIRHGQASFGADDYDKLSDLGCRQATAMGRYLADHGIHLDAAYSGDLLRQRETAQLALASQPGEVPYHIDPRFNEVRNDEQVEHLVPELVKSNVRLKALMDRGLSESKDYQKVIEAVFNHWVSPDCQHPGIQSWADYSSGVRDAIAELMREQGAGKTVAVFTSGGTIATAVAQVLGLGGEHTYRFYEPIFNCSVTQLFYSGDKVSLSYFNDRSFLQMMGLAEGENLVTYR</sequence>
<dbReference type="Proteomes" id="UP000321933">
    <property type="component" value="Unassembled WGS sequence"/>
</dbReference>
<evidence type="ECO:0000313" key="2">
    <source>
        <dbReference type="EMBL" id="TXS90117.1"/>
    </source>
</evidence>
<evidence type="ECO:0000256" key="1">
    <source>
        <dbReference type="ARBA" id="ARBA00022801"/>
    </source>
</evidence>
<dbReference type="RefSeq" id="WP_148065379.1">
    <property type="nucleotide sequence ID" value="NZ_VRYZ01000007.1"/>
</dbReference>
<dbReference type="SUPFAM" id="SSF53254">
    <property type="entry name" value="Phosphoglycerate mutase-like"/>
    <property type="match status" value="1"/>
</dbReference>
<protein>
    <submittedName>
        <fullName evidence="2">Histidine phosphatase family protein</fullName>
    </submittedName>
</protein>
<dbReference type="Pfam" id="PF00300">
    <property type="entry name" value="His_Phos_1"/>
    <property type="match status" value="2"/>
</dbReference>
<dbReference type="Gene3D" id="3.40.50.1240">
    <property type="entry name" value="Phosphoglycerate mutase-like"/>
    <property type="match status" value="1"/>
</dbReference>
<name>A0A5C8ZRI6_9GAMM</name>
<dbReference type="InterPro" id="IPR051021">
    <property type="entry name" value="Mito_Ser/Thr_phosphatase"/>
</dbReference>
<organism evidence="2 3">
    <name type="scientific">Parahaliea aestuarii</name>
    <dbReference type="NCBI Taxonomy" id="1852021"/>
    <lineage>
        <taxon>Bacteria</taxon>
        <taxon>Pseudomonadati</taxon>
        <taxon>Pseudomonadota</taxon>
        <taxon>Gammaproteobacteria</taxon>
        <taxon>Cellvibrionales</taxon>
        <taxon>Halieaceae</taxon>
        <taxon>Parahaliea</taxon>
    </lineage>
</organism>
<dbReference type="CDD" id="cd07067">
    <property type="entry name" value="HP_PGM_like"/>
    <property type="match status" value="1"/>
</dbReference>
<dbReference type="PANTHER" id="PTHR20935:SF0">
    <property type="entry name" value="SERINE_THREONINE-PROTEIN PHOSPHATASE PGAM5, MITOCHONDRIAL"/>
    <property type="match status" value="1"/>
</dbReference>
<keyword evidence="1" id="KW-0378">Hydrolase</keyword>
<dbReference type="PANTHER" id="PTHR20935">
    <property type="entry name" value="PHOSPHOGLYCERATE MUTASE-RELATED"/>
    <property type="match status" value="1"/>
</dbReference>
<accession>A0A5C8ZRI6</accession>